<gene>
    <name evidence="1" type="ORF">D623_10017348</name>
</gene>
<keyword evidence="2" id="KW-1185">Reference proteome</keyword>
<accession>S7Q117</accession>
<dbReference type="AlphaFoldDB" id="S7Q117"/>
<proteinExistence type="predicted"/>
<dbReference type="EMBL" id="KE164318">
    <property type="protein sequence ID" value="EPQ16903.1"/>
    <property type="molecule type" value="Genomic_DNA"/>
</dbReference>
<evidence type="ECO:0000313" key="2">
    <source>
        <dbReference type="Proteomes" id="UP000052978"/>
    </source>
</evidence>
<dbReference type="Proteomes" id="UP000052978">
    <property type="component" value="Unassembled WGS sequence"/>
</dbReference>
<name>S7Q117_MYOBR</name>
<protein>
    <submittedName>
        <fullName evidence="1">Uncharacterized protein</fullName>
    </submittedName>
</protein>
<evidence type="ECO:0000313" key="1">
    <source>
        <dbReference type="EMBL" id="EPQ16903.1"/>
    </source>
</evidence>
<sequence length="76" mass="8265">MKIISLKVTVITFASPREGCAVTAPTHSQISPAATQGWPHTPTPDGSPFHPITAVCYTDLSHYDASFRVRFVHMAL</sequence>
<reference evidence="1 2" key="1">
    <citation type="journal article" date="2013" name="Nat. Commun.">
        <title>Genome analysis reveals insights into physiology and longevity of the Brandt's bat Myotis brandtii.</title>
        <authorList>
            <person name="Seim I."/>
            <person name="Fang X."/>
            <person name="Xiong Z."/>
            <person name="Lobanov A.V."/>
            <person name="Huang Z."/>
            <person name="Ma S."/>
            <person name="Feng Y."/>
            <person name="Turanov A.A."/>
            <person name="Zhu Y."/>
            <person name="Lenz T.L."/>
            <person name="Gerashchenko M.V."/>
            <person name="Fan D."/>
            <person name="Hee Yim S."/>
            <person name="Yao X."/>
            <person name="Jordan D."/>
            <person name="Xiong Y."/>
            <person name="Ma Y."/>
            <person name="Lyapunov A.N."/>
            <person name="Chen G."/>
            <person name="Kulakova O.I."/>
            <person name="Sun Y."/>
            <person name="Lee S.G."/>
            <person name="Bronson R.T."/>
            <person name="Moskalev A.A."/>
            <person name="Sunyaev S.R."/>
            <person name="Zhang G."/>
            <person name="Krogh A."/>
            <person name="Wang J."/>
            <person name="Gladyshev V.N."/>
        </authorList>
    </citation>
    <scope>NUCLEOTIDE SEQUENCE [LARGE SCALE GENOMIC DNA]</scope>
</reference>
<organism evidence="1 2">
    <name type="scientific">Myotis brandtii</name>
    <name type="common">Brandt's bat</name>
    <dbReference type="NCBI Taxonomy" id="109478"/>
    <lineage>
        <taxon>Eukaryota</taxon>
        <taxon>Metazoa</taxon>
        <taxon>Chordata</taxon>
        <taxon>Craniata</taxon>
        <taxon>Vertebrata</taxon>
        <taxon>Euteleostomi</taxon>
        <taxon>Mammalia</taxon>
        <taxon>Eutheria</taxon>
        <taxon>Laurasiatheria</taxon>
        <taxon>Chiroptera</taxon>
        <taxon>Yangochiroptera</taxon>
        <taxon>Vespertilionidae</taxon>
        <taxon>Myotis</taxon>
    </lineage>
</organism>